<name>A0A841J0W9_9SPHN</name>
<accession>A0A841J0W9</accession>
<dbReference type="AlphaFoldDB" id="A0A841J0W9"/>
<protein>
    <recommendedName>
        <fullName evidence="3">MarR family transcriptional regulator</fullName>
    </recommendedName>
</protein>
<evidence type="ECO:0000313" key="1">
    <source>
        <dbReference type="EMBL" id="MBB6123166.1"/>
    </source>
</evidence>
<evidence type="ECO:0000313" key="2">
    <source>
        <dbReference type="Proteomes" id="UP000552700"/>
    </source>
</evidence>
<dbReference type="SUPFAM" id="SSF46785">
    <property type="entry name" value="Winged helix' DNA-binding domain"/>
    <property type="match status" value="1"/>
</dbReference>
<evidence type="ECO:0008006" key="3">
    <source>
        <dbReference type="Google" id="ProtNLM"/>
    </source>
</evidence>
<gene>
    <name evidence="1" type="ORF">FHS92_000873</name>
</gene>
<dbReference type="InterPro" id="IPR036390">
    <property type="entry name" value="WH_DNA-bd_sf"/>
</dbReference>
<sequence length="136" mass="15512">MDSLDEDEVRDDWTVAGNRSSRDISMMQVAREMLTARRRRSDYLPADFFGEPAWDMLLDLYIAHHEGKLISVSSACIASGGSATTALRWLARLETLQWVTRISDDNDRRRIYVRITDLAEQAISSWIAHLIGLRGD</sequence>
<comment type="caution">
    <text evidence="1">The sequence shown here is derived from an EMBL/GenBank/DDBJ whole genome shotgun (WGS) entry which is preliminary data.</text>
</comment>
<dbReference type="Proteomes" id="UP000552700">
    <property type="component" value="Unassembled WGS sequence"/>
</dbReference>
<reference evidence="1 2" key="1">
    <citation type="submission" date="2020-08" db="EMBL/GenBank/DDBJ databases">
        <title>Genomic Encyclopedia of Type Strains, Phase IV (KMG-IV): sequencing the most valuable type-strain genomes for metagenomic binning, comparative biology and taxonomic classification.</title>
        <authorList>
            <person name="Goeker M."/>
        </authorList>
    </citation>
    <scope>NUCLEOTIDE SEQUENCE [LARGE SCALE GENOMIC DNA]</scope>
    <source>
        <strain evidence="1 2">DSM 102255</strain>
    </source>
</reference>
<dbReference type="EMBL" id="JACIJP010000001">
    <property type="protein sequence ID" value="MBB6123166.1"/>
    <property type="molecule type" value="Genomic_DNA"/>
</dbReference>
<dbReference type="RefSeq" id="WP_184077862.1">
    <property type="nucleotide sequence ID" value="NZ_JACIJP010000001.1"/>
</dbReference>
<dbReference type="Gene3D" id="1.10.10.10">
    <property type="entry name" value="Winged helix-like DNA-binding domain superfamily/Winged helix DNA-binding domain"/>
    <property type="match status" value="1"/>
</dbReference>
<keyword evidence="2" id="KW-1185">Reference proteome</keyword>
<proteinExistence type="predicted"/>
<organism evidence="1 2">
    <name type="scientific">Sphingobium subterraneum</name>
    <dbReference type="NCBI Taxonomy" id="627688"/>
    <lineage>
        <taxon>Bacteria</taxon>
        <taxon>Pseudomonadati</taxon>
        <taxon>Pseudomonadota</taxon>
        <taxon>Alphaproteobacteria</taxon>
        <taxon>Sphingomonadales</taxon>
        <taxon>Sphingomonadaceae</taxon>
        <taxon>Sphingobium</taxon>
    </lineage>
</organism>
<dbReference type="InterPro" id="IPR036388">
    <property type="entry name" value="WH-like_DNA-bd_sf"/>
</dbReference>